<dbReference type="PROSITE" id="PS00175">
    <property type="entry name" value="PG_MUTASE"/>
    <property type="match status" value="1"/>
</dbReference>
<protein>
    <submittedName>
        <fullName evidence="1">Phosphoglycerate mutase family protein</fullName>
    </submittedName>
</protein>
<name>A0A2K8KUB8_9GAMM</name>
<dbReference type="PIRSF" id="PIRSF000709">
    <property type="entry name" value="6PFK_2-Ptase"/>
    <property type="match status" value="1"/>
</dbReference>
<evidence type="ECO:0000313" key="2">
    <source>
        <dbReference type="Proteomes" id="UP000229757"/>
    </source>
</evidence>
<dbReference type="KEGG" id="rfo:REIFOR_03221"/>
<reference evidence="1 2" key="1">
    <citation type="journal article" date="2017" name="Environ. Microbiol.">
        <title>Genomic and physiological analyses of 'Reinekea forsetii' reveal a versatile opportunistic lifestyle during spring algae blooms.</title>
        <authorList>
            <person name="Avci B."/>
            <person name="Hahnke R.L."/>
            <person name="Chafee M."/>
            <person name="Fischer T."/>
            <person name="Gruber-Vodicka H."/>
            <person name="Tegetmeyer H.E."/>
            <person name="Harder J."/>
            <person name="Fuchs B.M."/>
            <person name="Amann R.I."/>
            <person name="Teeling H."/>
        </authorList>
    </citation>
    <scope>NUCLEOTIDE SEQUENCE [LARGE SCALE GENOMIC DNA]</scope>
    <source>
        <strain evidence="1 2">Hel1_31_D35</strain>
    </source>
</reference>
<dbReference type="AlphaFoldDB" id="A0A2K8KUB8"/>
<evidence type="ECO:0000313" key="1">
    <source>
        <dbReference type="EMBL" id="ATX78327.1"/>
    </source>
</evidence>
<dbReference type="Pfam" id="PF00300">
    <property type="entry name" value="His_Phos_1"/>
    <property type="match status" value="1"/>
</dbReference>
<sequence length="207" mass="22582">MKTFKNHYLIMRHGESEANVAGLIVSDPAIGCTRFGLSAPGRQQVGAAASGYAGKPISAIICSDFLRTSQTAKLFADTLALPTPQSNIGLRERFFGAWEGKSDSNYPAIWALDREPALQRSAGIETVEQVRQRGLGVIEELEQHYQHEVILLVAHGDLLQILLTAFVGKPAHQHRTLAHHHQAEIKPLIASGQEYPGPLLECSRSAN</sequence>
<dbReference type="PANTHER" id="PTHR47821">
    <property type="entry name" value="PHOSPHOGLYCERATE MUTASE FAMILY PROTEIN"/>
    <property type="match status" value="1"/>
</dbReference>
<organism evidence="1 2">
    <name type="scientific">Reinekea forsetii</name>
    <dbReference type="NCBI Taxonomy" id="1336806"/>
    <lineage>
        <taxon>Bacteria</taxon>
        <taxon>Pseudomonadati</taxon>
        <taxon>Pseudomonadota</taxon>
        <taxon>Gammaproteobacteria</taxon>
        <taxon>Oceanospirillales</taxon>
        <taxon>Saccharospirillaceae</taxon>
        <taxon>Reinekea</taxon>
    </lineage>
</organism>
<dbReference type="GO" id="GO:0003824">
    <property type="term" value="F:catalytic activity"/>
    <property type="evidence" value="ECO:0007669"/>
    <property type="project" value="InterPro"/>
</dbReference>
<dbReference type="InterPro" id="IPR001345">
    <property type="entry name" value="PG/BPGM_mutase_AS"/>
</dbReference>
<dbReference type="Gene3D" id="3.40.50.1240">
    <property type="entry name" value="Phosphoglycerate mutase-like"/>
    <property type="match status" value="1"/>
</dbReference>
<dbReference type="SUPFAM" id="SSF53254">
    <property type="entry name" value="Phosphoglycerate mutase-like"/>
    <property type="match status" value="1"/>
</dbReference>
<dbReference type="InterPro" id="IPR029033">
    <property type="entry name" value="His_PPase_superfam"/>
</dbReference>
<dbReference type="SMART" id="SM00855">
    <property type="entry name" value="PGAM"/>
    <property type="match status" value="1"/>
</dbReference>
<dbReference type="InterPro" id="IPR013078">
    <property type="entry name" value="His_Pase_superF_clade-1"/>
</dbReference>
<dbReference type="EMBL" id="CP011797">
    <property type="protein sequence ID" value="ATX78327.1"/>
    <property type="molecule type" value="Genomic_DNA"/>
</dbReference>
<dbReference type="RefSeq" id="WP_100258524.1">
    <property type="nucleotide sequence ID" value="NZ_CP011797.1"/>
</dbReference>
<accession>A0A2K8KUB8</accession>
<keyword evidence="2" id="KW-1185">Reference proteome</keyword>
<gene>
    <name evidence="1" type="ORF">REIFOR_03221</name>
</gene>
<dbReference type="PANTHER" id="PTHR47821:SF2">
    <property type="entry name" value="PHOSPHOGLYCERATE MUTASE FAMILY PROTEIN"/>
    <property type="match status" value="1"/>
</dbReference>
<proteinExistence type="predicted"/>
<dbReference type="OrthoDB" id="9793115at2"/>
<dbReference type="CDD" id="cd07067">
    <property type="entry name" value="HP_PGM_like"/>
    <property type="match status" value="1"/>
</dbReference>
<dbReference type="Proteomes" id="UP000229757">
    <property type="component" value="Chromosome"/>
</dbReference>